<keyword evidence="7" id="KW-1185">Reference proteome</keyword>
<dbReference type="eggNOG" id="COG0583">
    <property type="taxonomic scope" value="Bacteria"/>
</dbReference>
<evidence type="ECO:0000256" key="3">
    <source>
        <dbReference type="ARBA" id="ARBA00023125"/>
    </source>
</evidence>
<dbReference type="STRING" id="1236501.GCA_000613865_00291"/>
<dbReference type="EMBL" id="JOPJ01000008">
    <property type="protein sequence ID" value="OUJ12946.1"/>
    <property type="molecule type" value="Genomic_DNA"/>
</dbReference>
<dbReference type="Gene3D" id="1.10.10.10">
    <property type="entry name" value="Winged helix-like DNA-binding domain superfamily/Winged helix DNA-binding domain"/>
    <property type="match status" value="1"/>
</dbReference>
<evidence type="ECO:0000259" key="5">
    <source>
        <dbReference type="PROSITE" id="PS50931"/>
    </source>
</evidence>
<proteinExistence type="inferred from homology"/>
<accession>A0A252BVM0</accession>
<evidence type="ECO:0000313" key="7">
    <source>
        <dbReference type="Proteomes" id="UP000194931"/>
    </source>
</evidence>
<feature type="domain" description="HTH lysR-type" evidence="5">
    <location>
        <begin position="4"/>
        <end position="61"/>
    </location>
</feature>
<dbReference type="InterPro" id="IPR036390">
    <property type="entry name" value="WH_DNA-bd_sf"/>
</dbReference>
<comment type="similarity">
    <text evidence="1">Belongs to the LysR transcriptional regulatory family.</text>
</comment>
<name>A0A252BVM0_9PROT</name>
<evidence type="ECO:0000256" key="2">
    <source>
        <dbReference type="ARBA" id="ARBA00023015"/>
    </source>
</evidence>
<comment type="caution">
    <text evidence="6">The sequence shown here is derived from an EMBL/GenBank/DDBJ whole genome shotgun (WGS) entry which is preliminary data.</text>
</comment>
<gene>
    <name evidence="6" type="ORF">HK26_12430</name>
</gene>
<dbReference type="FunFam" id="1.10.10.10:FF:000001">
    <property type="entry name" value="LysR family transcriptional regulator"/>
    <property type="match status" value="1"/>
</dbReference>
<dbReference type="OrthoDB" id="9812435at2"/>
<dbReference type="InterPro" id="IPR000847">
    <property type="entry name" value="LysR_HTH_N"/>
</dbReference>
<dbReference type="Pfam" id="PF00126">
    <property type="entry name" value="HTH_1"/>
    <property type="match status" value="1"/>
</dbReference>
<evidence type="ECO:0000256" key="1">
    <source>
        <dbReference type="ARBA" id="ARBA00009437"/>
    </source>
</evidence>
<dbReference type="Proteomes" id="UP000194931">
    <property type="component" value="Unassembled WGS sequence"/>
</dbReference>
<dbReference type="InterPro" id="IPR058163">
    <property type="entry name" value="LysR-type_TF_proteobact-type"/>
</dbReference>
<dbReference type="PRINTS" id="PR00039">
    <property type="entry name" value="HTHLYSR"/>
</dbReference>
<dbReference type="GO" id="GO:0043565">
    <property type="term" value="F:sequence-specific DNA binding"/>
    <property type="evidence" value="ECO:0007669"/>
    <property type="project" value="TreeGrafter"/>
</dbReference>
<dbReference type="SUPFAM" id="SSF53850">
    <property type="entry name" value="Periplasmic binding protein-like II"/>
    <property type="match status" value="1"/>
</dbReference>
<evidence type="ECO:0000313" key="6">
    <source>
        <dbReference type="EMBL" id="OUJ12946.1"/>
    </source>
</evidence>
<dbReference type="Pfam" id="PF03466">
    <property type="entry name" value="LysR_substrate"/>
    <property type="match status" value="1"/>
</dbReference>
<dbReference type="GO" id="GO:0003700">
    <property type="term" value="F:DNA-binding transcription factor activity"/>
    <property type="evidence" value="ECO:0007669"/>
    <property type="project" value="InterPro"/>
</dbReference>
<protein>
    <submittedName>
        <fullName evidence="6">LysR family transcriptional regulator</fullName>
    </submittedName>
</protein>
<organism evidence="6 7">
    <name type="scientific">Acetobacter okinawensis</name>
    <dbReference type="NCBI Taxonomy" id="1076594"/>
    <lineage>
        <taxon>Bacteria</taxon>
        <taxon>Pseudomonadati</taxon>
        <taxon>Pseudomonadota</taxon>
        <taxon>Alphaproteobacteria</taxon>
        <taxon>Acetobacterales</taxon>
        <taxon>Acetobacteraceae</taxon>
        <taxon>Acetobacter</taxon>
    </lineage>
</organism>
<dbReference type="InterPro" id="IPR036388">
    <property type="entry name" value="WH-like_DNA-bd_sf"/>
</dbReference>
<dbReference type="PANTHER" id="PTHR30537:SF5">
    <property type="entry name" value="HTH-TYPE TRANSCRIPTIONAL ACTIVATOR TTDR-RELATED"/>
    <property type="match status" value="1"/>
</dbReference>
<dbReference type="Gene3D" id="3.40.190.290">
    <property type="match status" value="1"/>
</dbReference>
<sequence length="311" mass="33866">MRLPDFEAWAIFAKVAEFGSFARAAEDVQLSRPTVSKAVGRLEQALGVALFHRNSRHLSLTQTGQALLGHASRIVAEAQNAEGLARGGKQRPSGRVRVAAPMTFGIRHLAPVLPGFMEQYPDVELDIDFSDAVVDLVAEGYDVALRIASLADSSLRARSLCAFRLLLVAAPAWLDRHGRPEHPRALEGHKGFVYTNMAMPGVLRLNHAATGKEFVLTQSPALRADNSEAFLPALEAGLGYGLFPEFMVWDGLRNGRLECFLPQWRAATITLYLVTPASPLRPMRVTALLDYLEKAFANPPWASCAGEPGQG</sequence>
<keyword evidence="3" id="KW-0238">DNA-binding</keyword>
<dbReference type="CDD" id="cd08422">
    <property type="entry name" value="PBP2_CrgA_like"/>
    <property type="match status" value="1"/>
</dbReference>
<keyword evidence="4" id="KW-0804">Transcription</keyword>
<keyword evidence="2" id="KW-0805">Transcription regulation</keyword>
<evidence type="ECO:0000256" key="4">
    <source>
        <dbReference type="ARBA" id="ARBA00023163"/>
    </source>
</evidence>
<dbReference type="AlphaFoldDB" id="A0A252BVM0"/>
<dbReference type="RefSeq" id="WP_086638864.1">
    <property type="nucleotide sequence ID" value="NZ_JOPJ01000008.1"/>
</dbReference>
<dbReference type="SUPFAM" id="SSF46785">
    <property type="entry name" value="Winged helix' DNA-binding domain"/>
    <property type="match status" value="1"/>
</dbReference>
<dbReference type="PANTHER" id="PTHR30537">
    <property type="entry name" value="HTH-TYPE TRANSCRIPTIONAL REGULATOR"/>
    <property type="match status" value="1"/>
</dbReference>
<dbReference type="InterPro" id="IPR005119">
    <property type="entry name" value="LysR_subst-bd"/>
</dbReference>
<dbReference type="PROSITE" id="PS50931">
    <property type="entry name" value="HTH_LYSR"/>
    <property type="match status" value="1"/>
</dbReference>
<dbReference type="GO" id="GO:0006351">
    <property type="term" value="P:DNA-templated transcription"/>
    <property type="evidence" value="ECO:0007669"/>
    <property type="project" value="TreeGrafter"/>
</dbReference>
<reference evidence="7" key="1">
    <citation type="submission" date="2014-06" db="EMBL/GenBank/DDBJ databases">
        <authorList>
            <person name="Winans N.J."/>
            <person name="Newell P.D."/>
            <person name="Douglas A.E."/>
        </authorList>
    </citation>
    <scope>NUCLEOTIDE SEQUENCE [LARGE SCALE GENOMIC DNA]</scope>
</reference>